<sequence length="82" mass="9067">MKKILTLLAVLLAFSTQAKPNIVLYLIDDLGWTDVSFMGSKYYETPHVDQLAREGMKFMDAYACAPNCAPSRACLMSGLYGP</sequence>
<dbReference type="Gene3D" id="3.40.720.10">
    <property type="entry name" value="Alkaline Phosphatase, subunit A"/>
    <property type="match status" value="1"/>
</dbReference>
<protein>
    <recommendedName>
        <fullName evidence="7">Sulfatase N-terminal domain-containing protein</fullName>
    </recommendedName>
</protein>
<keyword evidence="4" id="KW-0732">Signal</keyword>
<dbReference type="Pfam" id="PF00884">
    <property type="entry name" value="Sulfatase"/>
    <property type="match status" value="1"/>
</dbReference>
<feature type="domain" description="Sulfatase N-terminal" evidence="7">
    <location>
        <begin position="20"/>
        <end position="80"/>
    </location>
</feature>
<dbReference type="InterPro" id="IPR000917">
    <property type="entry name" value="Sulfatase_N"/>
</dbReference>
<name>A0A382B1U6_9ZZZZ</name>
<dbReference type="PANTHER" id="PTHR42693:SF42">
    <property type="entry name" value="ARYLSULFATASE G"/>
    <property type="match status" value="1"/>
</dbReference>
<dbReference type="EMBL" id="UINC01027644">
    <property type="protein sequence ID" value="SVB07233.1"/>
    <property type="molecule type" value="Genomic_DNA"/>
</dbReference>
<proteinExistence type="inferred from homology"/>
<dbReference type="GO" id="GO:0004065">
    <property type="term" value="F:arylsulfatase activity"/>
    <property type="evidence" value="ECO:0007669"/>
    <property type="project" value="TreeGrafter"/>
</dbReference>
<keyword evidence="3" id="KW-0479">Metal-binding</keyword>
<dbReference type="PANTHER" id="PTHR42693">
    <property type="entry name" value="ARYLSULFATASE FAMILY MEMBER"/>
    <property type="match status" value="1"/>
</dbReference>
<feature type="non-terminal residue" evidence="8">
    <location>
        <position position="82"/>
    </location>
</feature>
<gene>
    <name evidence="8" type="ORF">METZ01_LOCUS160087</name>
</gene>
<evidence type="ECO:0000256" key="6">
    <source>
        <dbReference type="ARBA" id="ARBA00022837"/>
    </source>
</evidence>
<evidence type="ECO:0000256" key="1">
    <source>
        <dbReference type="ARBA" id="ARBA00001913"/>
    </source>
</evidence>
<keyword evidence="5" id="KW-0378">Hydrolase</keyword>
<evidence type="ECO:0000256" key="3">
    <source>
        <dbReference type="ARBA" id="ARBA00022723"/>
    </source>
</evidence>
<evidence type="ECO:0000256" key="2">
    <source>
        <dbReference type="ARBA" id="ARBA00008779"/>
    </source>
</evidence>
<dbReference type="GO" id="GO:0046872">
    <property type="term" value="F:metal ion binding"/>
    <property type="evidence" value="ECO:0007669"/>
    <property type="project" value="UniProtKB-KW"/>
</dbReference>
<evidence type="ECO:0000256" key="5">
    <source>
        <dbReference type="ARBA" id="ARBA00022801"/>
    </source>
</evidence>
<evidence type="ECO:0000259" key="7">
    <source>
        <dbReference type="Pfam" id="PF00884"/>
    </source>
</evidence>
<comment type="cofactor">
    <cofactor evidence="1">
        <name>Ca(2+)</name>
        <dbReference type="ChEBI" id="CHEBI:29108"/>
    </cofactor>
</comment>
<dbReference type="SUPFAM" id="SSF53649">
    <property type="entry name" value="Alkaline phosphatase-like"/>
    <property type="match status" value="1"/>
</dbReference>
<keyword evidence="6" id="KW-0106">Calcium</keyword>
<evidence type="ECO:0000313" key="8">
    <source>
        <dbReference type="EMBL" id="SVB07233.1"/>
    </source>
</evidence>
<reference evidence="8" key="1">
    <citation type="submission" date="2018-05" db="EMBL/GenBank/DDBJ databases">
        <authorList>
            <person name="Lanie J.A."/>
            <person name="Ng W.-L."/>
            <person name="Kazmierczak K.M."/>
            <person name="Andrzejewski T.M."/>
            <person name="Davidsen T.M."/>
            <person name="Wayne K.J."/>
            <person name="Tettelin H."/>
            <person name="Glass J.I."/>
            <person name="Rusch D."/>
            <person name="Podicherti R."/>
            <person name="Tsui H.-C.T."/>
            <person name="Winkler M.E."/>
        </authorList>
    </citation>
    <scope>NUCLEOTIDE SEQUENCE</scope>
</reference>
<organism evidence="8">
    <name type="scientific">marine metagenome</name>
    <dbReference type="NCBI Taxonomy" id="408172"/>
    <lineage>
        <taxon>unclassified sequences</taxon>
        <taxon>metagenomes</taxon>
        <taxon>ecological metagenomes</taxon>
    </lineage>
</organism>
<dbReference type="AlphaFoldDB" id="A0A382B1U6"/>
<comment type="similarity">
    <text evidence="2">Belongs to the sulfatase family.</text>
</comment>
<dbReference type="InterPro" id="IPR017850">
    <property type="entry name" value="Alkaline_phosphatase_core_sf"/>
</dbReference>
<dbReference type="InterPro" id="IPR050738">
    <property type="entry name" value="Sulfatase"/>
</dbReference>
<accession>A0A382B1U6</accession>
<evidence type="ECO:0000256" key="4">
    <source>
        <dbReference type="ARBA" id="ARBA00022729"/>
    </source>
</evidence>